<organism evidence="1 2">
    <name type="scientific">Pyricularia oryzae</name>
    <name type="common">Rice blast fungus</name>
    <name type="synonym">Magnaporthe oryzae</name>
    <dbReference type="NCBI Taxonomy" id="318829"/>
    <lineage>
        <taxon>Eukaryota</taxon>
        <taxon>Fungi</taxon>
        <taxon>Dikarya</taxon>
        <taxon>Ascomycota</taxon>
        <taxon>Pezizomycotina</taxon>
        <taxon>Sordariomycetes</taxon>
        <taxon>Sordariomycetidae</taxon>
        <taxon>Magnaporthales</taxon>
        <taxon>Pyriculariaceae</taxon>
        <taxon>Pyricularia</taxon>
    </lineage>
</organism>
<reference evidence="1 2" key="1">
    <citation type="journal article" date="2019" name="Mol. Biol. Evol.">
        <title>Blast fungal genomes show frequent chromosomal changes, gene gains and losses, and effector gene turnover.</title>
        <authorList>
            <person name="Gomez Luciano L.B."/>
            <person name="Jason Tsai I."/>
            <person name="Chuma I."/>
            <person name="Tosa Y."/>
            <person name="Chen Y.H."/>
            <person name="Li J.Y."/>
            <person name="Li M.Y."/>
            <person name="Jade Lu M.Y."/>
            <person name="Nakayashiki H."/>
            <person name="Li W.H."/>
        </authorList>
    </citation>
    <scope>NUCLEOTIDE SEQUENCE [LARGE SCALE GENOMIC DNA]</scope>
    <source>
        <strain evidence="1">MZ5-1-6</strain>
    </source>
</reference>
<sequence>MADTNPIQSFRSTAATNAFVGNQFLGTTHINPVSVPLHSATLMLVKTISPLHIQKHANGCSNRPNSSDGKTFDAAPHTMACFGSKGSRAQENRF</sequence>
<dbReference type="Proteomes" id="UP000294847">
    <property type="component" value="Chromosome 1"/>
</dbReference>
<name>A0A4P7MXP2_PYROR</name>
<dbReference type="EMBL" id="CP034204">
    <property type="protein sequence ID" value="QBZ54827.1"/>
    <property type="molecule type" value="Genomic_DNA"/>
</dbReference>
<evidence type="ECO:0000313" key="1">
    <source>
        <dbReference type="EMBL" id="QBZ54827.1"/>
    </source>
</evidence>
<dbReference type="AlphaFoldDB" id="A0A4P7MXP2"/>
<protein>
    <submittedName>
        <fullName evidence="1">Uncharacterized protein</fullName>
    </submittedName>
</protein>
<gene>
    <name evidence="1" type="ORF">PoMZ_10537</name>
</gene>
<proteinExistence type="predicted"/>
<accession>A0A4P7MXP2</accession>
<evidence type="ECO:0000313" key="2">
    <source>
        <dbReference type="Proteomes" id="UP000294847"/>
    </source>
</evidence>